<dbReference type="OrthoDB" id="497927at2759"/>
<dbReference type="AlphaFoldDB" id="A0A9W4TVY0"/>
<organism evidence="2 3">
    <name type="scientific">Candida verbasci</name>
    <dbReference type="NCBI Taxonomy" id="1227364"/>
    <lineage>
        <taxon>Eukaryota</taxon>
        <taxon>Fungi</taxon>
        <taxon>Dikarya</taxon>
        <taxon>Ascomycota</taxon>
        <taxon>Saccharomycotina</taxon>
        <taxon>Pichiomycetes</taxon>
        <taxon>Debaryomycetaceae</taxon>
        <taxon>Candida/Lodderomyces clade</taxon>
        <taxon>Candida</taxon>
    </lineage>
</organism>
<dbReference type="PANTHER" id="PTHR47098:SF2">
    <property type="entry name" value="PROTEIN MAK32"/>
    <property type="match status" value="1"/>
</dbReference>
<dbReference type="Pfam" id="PF00294">
    <property type="entry name" value="PfkB"/>
    <property type="match status" value="1"/>
</dbReference>
<dbReference type="InterPro" id="IPR029056">
    <property type="entry name" value="Ribokinase-like"/>
</dbReference>
<sequence length="333" mass="37573">MSIVTTLGMFIIDENQYLDDNSKSPDLNITGGAGTYCVIGSRIISPCSISHLISGIVDKGSDFPSTIVEELNSWQTGIIYRVDDSRLTTRGCNIYKDGIRSFTYVSPKLRLEVDDILKYDNLKTSKTYHLICSIERCESIINKILLFNPGAIFIYEPLPDDCKFENLEKLKKLLPLIEIFSPNLDEAIELTNKNELGEISEEFRKYLKIKGSGVIIRCGKDGCYIKTKTGDKFSLPAYHQDQKHVIDVTGGGNSFCGGFIMGYYLSNRNWLVGGICGNIASGCIIEKLGMPKVEENKFNGLSFKQRLNKYLDDNKEIDEKIEIKKDFSWIEEE</sequence>
<gene>
    <name evidence="2" type="ORF">CANVERA_P2104</name>
</gene>
<dbReference type="PANTHER" id="PTHR47098">
    <property type="entry name" value="PROTEIN MAK32"/>
    <property type="match status" value="1"/>
</dbReference>
<dbReference type="Gene3D" id="3.40.1190.20">
    <property type="match status" value="1"/>
</dbReference>
<accession>A0A9W4TVY0</accession>
<reference evidence="2" key="1">
    <citation type="submission" date="2022-12" db="EMBL/GenBank/DDBJ databases">
        <authorList>
            <person name="Brejova B."/>
        </authorList>
    </citation>
    <scope>NUCLEOTIDE SEQUENCE</scope>
</reference>
<evidence type="ECO:0000259" key="1">
    <source>
        <dbReference type="Pfam" id="PF00294"/>
    </source>
</evidence>
<comment type="caution">
    <text evidence="2">The sequence shown here is derived from an EMBL/GenBank/DDBJ whole genome shotgun (WGS) entry which is preliminary data.</text>
</comment>
<protein>
    <recommendedName>
        <fullName evidence="1">Carbohydrate kinase PfkB domain-containing protein</fullName>
    </recommendedName>
</protein>
<dbReference type="Proteomes" id="UP001152885">
    <property type="component" value="Unassembled WGS sequence"/>
</dbReference>
<dbReference type="EMBL" id="CANTUO010000002">
    <property type="protein sequence ID" value="CAI5757590.1"/>
    <property type="molecule type" value="Genomic_DNA"/>
</dbReference>
<name>A0A9W4TVY0_9ASCO</name>
<evidence type="ECO:0000313" key="2">
    <source>
        <dbReference type="EMBL" id="CAI5757590.1"/>
    </source>
</evidence>
<feature type="domain" description="Carbohydrate kinase PfkB" evidence="1">
    <location>
        <begin position="158"/>
        <end position="263"/>
    </location>
</feature>
<dbReference type="SUPFAM" id="SSF53613">
    <property type="entry name" value="Ribokinase-like"/>
    <property type="match status" value="1"/>
</dbReference>
<dbReference type="InterPro" id="IPR011611">
    <property type="entry name" value="PfkB_dom"/>
</dbReference>
<keyword evidence="3" id="KW-1185">Reference proteome</keyword>
<proteinExistence type="predicted"/>
<evidence type="ECO:0000313" key="3">
    <source>
        <dbReference type="Proteomes" id="UP001152885"/>
    </source>
</evidence>